<keyword evidence="1" id="KW-0540">Nuclease</keyword>
<evidence type="ECO:0000256" key="3">
    <source>
        <dbReference type="ARBA" id="ARBA00022839"/>
    </source>
</evidence>
<name>A0A842HBU6_9BACT</name>
<dbReference type="RefSeq" id="WP_185674730.1">
    <property type="nucleotide sequence ID" value="NZ_JACHVB010000014.1"/>
</dbReference>
<evidence type="ECO:0000259" key="6">
    <source>
        <dbReference type="SMART" id="SM00479"/>
    </source>
</evidence>
<dbReference type="GO" id="GO:0008408">
    <property type="term" value="F:3'-5' exonuclease activity"/>
    <property type="evidence" value="ECO:0007669"/>
    <property type="project" value="TreeGrafter"/>
</dbReference>
<evidence type="ECO:0000256" key="1">
    <source>
        <dbReference type="ARBA" id="ARBA00022722"/>
    </source>
</evidence>
<keyword evidence="3 7" id="KW-0269">Exonuclease</keyword>
<dbReference type="Gene3D" id="3.30.420.10">
    <property type="entry name" value="Ribonuclease H-like superfamily/Ribonuclease H"/>
    <property type="match status" value="1"/>
</dbReference>
<evidence type="ECO:0000313" key="8">
    <source>
        <dbReference type="Proteomes" id="UP000546464"/>
    </source>
</evidence>
<dbReference type="InterPro" id="IPR036397">
    <property type="entry name" value="RNaseH_sf"/>
</dbReference>
<organism evidence="7 8">
    <name type="scientific">Ruficoccus amylovorans</name>
    <dbReference type="NCBI Taxonomy" id="1804625"/>
    <lineage>
        <taxon>Bacteria</taxon>
        <taxon>Pseudomonadati</taxon>
        <taxon>Verrucomicrobiota</taxon>
        <taxon>Opitutia</taxon>
        <taxon>Puniceicoccales</taxon>
        <taxon>Cerasicoccaceae</taxon>
        <taxon>Ruficoccus</taxon>
    </lineage>
</organism>
<dbReference type="NCBIfam" id="TIGR00573">
    <property type="entry name" value="dnaq"/>
    <property type="match status" value="1"/>
</dbReference>
<feature type="domain" description="Exonuclease" evidence="6">
    <location>
        <begin position="31"/>
        <end position="207"/>
    </location>
</feature>
<dbReference type="InterPro" id="IPR012337">
    <property type="entry name" value="RNaseH-like_sf"/>
</dbReference>
<dbReference type="GO" id="GO:0005829">
    <property type="term" value="C:cytosol"/>
    <property type="evidence" value="ECO:0007669"/>
    <property type="project" value="TreeGrafter"/>
</dbReference>
<dbReference type="GO" id="GO:0003887">
    <property type="term" value="F:DNA-directed DNA polymerase activity"/>
    <property type="evidence" value="ECO:0007669"/>
    <property type="project" value="InterPro"/>
</dbReference>
<evidence type="ECO:0000256" key="5">
    <source>
        <dbReference type="ARBA" id="ARBA00026073"/>
    </source>
</evidence>
<dbReference type="AlphaFoldDB" id="A0A842HBU6"/>
<dbReference type="GO" id="GO:0006260">
    <property type="term" value="P:DNA replication"/>
    <property type="evidence" value="ECO:0007669"/>
    <property type="project" value="InterPro"/>
</dbReference>
<keyword evidence="2" id="KW-0378">Hydrolase</keyword>
<comment type="caution">
    <text evidence="7">The sequence shown here is derived from an EMBL/GenBank/DDBJ whole genome shotgun (WGS) entry which is preliminary data.</text>
</comment>
<accession>A0A842HBU6</accession>
<evidence type="ECO:0000313" key="7">
    <source>
        <dbReference type="EMBL" id="MBC2593730.1"/>
    </source>
</evidence>
<dbReference type="EMBL" id="JACHVB010000014">
    <property type="protein sequence ID" value="MBC2593730.1"/>
    <property type="molecule type" value="Genomic_DNA"/>
</dbReference>
<reference evidence="7 8" key="1">
    <citation type="submission" date="2020-07" db="EMBL/GenBank/DDBJ databases">
        <authorList>
            <person name="Feng X."/>
        </authorList>
    </citation>
    <scope>NUCLEOTIDE SEQUENCE [LARGE SCALE GENOMIC DNA]</scope>
    <source>
        <strain evidence="7 8">JCM31066</strain>
    </source>
</reference>
<dbReference type="PANTHER" id="PTHR30231">
    <property type="entry name" value="DNA POLYMERASE III SUBUNIT EPSILON"/>
    <property type="match status" value="1"/>
</dbReference>
<protein>
    <submittedName>
        <fullName evidence="7">3'-5' exonuclease</fullName>
    </submittedName>
</protein>
<keyword evidence="8" id="KW-1185">Reference proteome</keyword>
<comment type="function">
    <text evidence="4">DNA polymerase III is a complex, multichain enzyme responsible for most of the replicative synthesis in bacteria. The epsilon subunit contain the editing function and is a proofreading 3'-5' exonuclease.</text>
</comment>
<gene>
    <name evidence="7" type="ORF">H5P28_05585</name>
</gene>
<evidence type="ECO:0000256" key="4">
    <source>
        <dbReference type="ARBA" id="ARBA00025483"/>
    </source>
</evidence>
<dbReference type="SUPFAM" id="SSF53098">
    <property type="entry name" value="Ribonuclease H-like"/>
    <property type="match status" value="1"/>
</dbReference>
<evidence type="ECO:0000256" key="2">
    <source>
        <dbReference type="ARBA" id="ARBA00022801"/>
    </source>
</evidence>
<dbReference type="PANTHER" id="PTHR30231:SF4">
    <property type="entry name" value="PROTEIN NEN2"/>
    <property type="match status" value="1"/>
</dbReference>
<dbReference type="InterPro" id="IPR006054">
    <property type="entry name" value="DnaQ"/>
</dbReference>
<dbReference type="SMART" id="SM00479">
    <property type="entry name" value="EXOIII"/>
    <property type="match status" value="1"/>
</dbReference>
<dbReference type="GO" id="GO:0003677">
    <property type="term" value="F:DNA binding"/>
    <property type="evidence" value="ECO:0007669"/>
    <property type="project" value="InterPro"/>
</dbReference>
<dbReference type="Pfam" id="PF00929">
    <property type="entry name" value="RNase_T"/>
    <property type="match status" value="1"/>
</dbReference>
<dbReference type="Proteomes" id="UP000546464">
    <property type="component" value="Unassembled WGS sequence"/>
</dbReference>
<comment type="subunit">
    <text evidence="5">DNA polymerase III contains a core (composed of alpha, epsilon and theta chains) that associates with a tau subunit. This core dimerizes to form the POLIII' complex. PolIII' associates with the gamma complex (composed of gamma, delta, delta', psi and chi chains) and with the beta chain to form the complete DNA polymerase III complex.</text>
</comment>
<dbReference type="FunFam" id="3.30.420.10:FF:000045">
    <property type="entry name" value="3'-5' exonuclease DinG"/>
    <property type="match status" value="1"/>
</dbReference>
<sequence length="227" mass="26146">MNLFGDSDDIQLYHESFEQTWSDSDPMDHVRFVVLDTETTGLNARKDGIVSIGAVAVRRGQIMLEDQYEAMIKFAYNTSAVVVHGVTREVAQEDGLEEPVALREFLAYLRDGVIVGHHIGFDVEILGERCWQRFGLKLQNRWIDTMELTLRLEDLGAFPEEEHLKKDFSLDGLCRRFGVKPHDRHTAPGDAFITAQIFLKLLRLARRYNIQTLAELSERWQPPEERT</sequence>
<proteinExistence type="predicted"/>
<dbReference type="InterPro" id="IPR013520">
    <property type="entry name" value="Ribonucl_H"/>
</dbReference>
<dbReference type="CDD" id="cd06127">
    <property type="entry name" value="DEDDh"/>
    <property type="match status" value="1"/>
</dbReference>